<gene>
    <name evidence="1" type="ORF">UC8_54870</name>
</gene>
<evidence type="ECO:0000313" key="1">
    <source>
        <dbReference type="EMBL" id="QEG43438.1"/>
    </source>
</evidence>
<dbReference type="AlphaFoldDB" id="A0A5B9QWL6"/>
<name>A0A5B9QWL6_9BACT</name>
<keyword evidence="2" id="KW-1185">Reference proteome</keyword>
<proteinExistence type="predicted"/>
<accession>A0A5B9QWL6</accession>
<protein>
    <submittedName>
        <fullName evidence="1">Uncharacterized protein</fullName>
    </submittedName>
</protein>
<evidence type="ECO:0000313" key="2">
    <source>
        <dbReference type="Proteomes" id="UP000325286"/>
    </source>
</evidence>
<sequence length="230" mass="25319">MSATRYVIAVTLSAFCSLAICDDPPVKIPAPEIVLLEPPQTIEEAIKRRAARESEAAKQLAAAQKLFDEQMADVDKEAVQHLDTIARRAVADGDIADASAAWEAILRLDGTNAAALTFFRTIKRLDIIKKYSDRQPNRPLSISALAGRWTGRWGTTGKEIRFKFGDDGSPLKLINGRILYLNPDEPQKIELIPIGDALLVLGWTTRLGRDPQATLPSLRAIPDHVGFVQR</sequence>
<organism evidence="1 2">
    <name type="scientific">Roseimaritima ulvae</name>
    <dbReference type="NCBI Taxonomy" id="980254"/>
    <lineage>
        <taxon>Bacteria</taxon>
        <taxon>Pseudomonadati</taxon>
        <taxon>Planctomycetota</taxon>
        <taxon>Planctomycetia</taxon>
        <taxon>Pirellulales</taxon>
        <taxon>Pirellulaceae</taxon>
        <taxon>Roseimaritima</taxon>
    </lineage>
</organism>
<dbReference type="Proteomes" id="UP000325286">
    <property type="component" value="Chromosome"/>
</dbReference>
<dbReference type="EMBL" id="CP042914">
    <property type="protein sequence ID" value="QEG43438.1"/>
    <property type="molecule type" value="Genomic_DNA"/>
</dbReference>
<reference evidence="1 2" key="1">
    <citation type="submission" date="2019-08" db="EMBL/GenBank/DDBJ databases">
        <title>Deep-cultivation of Planctomycetes and their phenomic and genomic characterization uncovers novel biology.</title>
        <authorList>
            <person name="Wiegand S."/>
            <person name="Jogler M."/>
            <person name="Boedeker C."/>
            <person name="Pinto D."/>
            <person name="Vollmers J."/>
            <person name="Rivas-Marin E."/>
            <person name="Kohn T."/>
            <person name="Peeters S.H."/>
            <person name="Heuer A."/>
            <person name="Rast P."/>
            <person name="Oberbeckmann S."/>
            <person name="Bunk B."/>
            <person name="Jeske O."/>
            <person name="Meyerdierks A."/>
            <person name="Storesund J.E."/>
            <person name="Kallscheuer N."/>
            <person name="Luecker S."/>
            <person name="Lage O.M."/>
            <person name="Pohl T."/>
            <person name="Merkel B.J."/>
            <person name="Hornburger P."/>
            <person name="Mueller R.-W."/>
            <person name="Bruemmer F."/>
            <person name="Labrenz M."/>
            <person name="Spormann A.M."/>
            <person name="Op den Camp H."/>
            <person name="Overmann J."/>
            <person name="Amann R."/>
            <person name="Jetten M.S.M."/>
            <person name="Mascher T."/>
            <person name="Medema M.H."/>
            <person name="Devos D.P."/>
            <person name="Kaster A.-K."/>
            <person name="Ovreas L."/>
            <person name="Rohde M."/>
            <person name="Galperin M.Y."/>
            <person name="Jogler C."/>
        </authorList>
    </citation>
    <scope>NUCLEOTIDE SEQUENCE [LARGE SCALE GENOMIC DNA]</scope>
    <source>
        <strain evidence="1 2">UC8</strain>
    </source>
</reference>
<dbReference type="RefSeq" id="WP_068129817.1">
    <property type="nucleotide sequence ID" value="NZ_CP042914.1"/>
</dbReference>
<dbReference type="KEGG" id="rul:UC8_54870"/>